<accession>A0A502E4J8</accession>
<keyword evidence="3" id="KW-0812">Transmembrane</keyword>
<keyword evidence="6" id="KW-1185">Reference proteome</keyword>
<keyword evidence="1" id="KW-0805">Transcription regulation</keyword>
<evidence type="ECO:0000313" key="6">
    <source>
        <dbReference type="Proteomes" id="UP000320095"/>
    </source>
</evidence>
<dbReference type="EMBL" id="RCZG01000012">
    <property type="protein sequence ID" value="TPG31411.1"/>
    <property type="molecule type" value="Genomic_DNA"/>
</dbReference>
<evidence type="ECO:0000256" key="2">
    <source>
        <dbReference type="ARBA" id="ARBA00023163"/>
    </source>
</evidence>
<dbReference type="AlphaFoldDB" id="A0A502E4J8"/>
<dbReference type="Gene3D" id="1.10.10.1320">
    <property type="entry name" value="Anti-sigma factor, zinc-finger domain"/>
    <property type="match status" value="1"/>
</dbReference>
<proteinExistence type="predicted"/>
<evidence type="ECO:0000259" key="4">
    <source>
        <dbReference type="Pfam" id="PF13490"/>
    </source>
</evidence>
<feature type="domain" description="Putative zinc-finger" evidence="4">
    <location>
        <begin position="23"/>
        <end position="49"/>
    </location>
</feature>
<gene>
    <name evidence="5" type="ORF">EAH80_23185</name>
</gene>
<dbReference type="Pfam" id="PF13490">
    <property type="entry name" value="zf-HC2"/>
    <property type="match status" value="1"/>
</dbReference>
<dbReference type="RefSeq" id="WP_140696268.1">
    <property type="nucleotide sequence ID" value="NZ_RCZG01000012.1"/>
</dbReference>
<keyword evidence="3" id="KW-1133">Transmembrane helix</keyword>
<feature type="transmembrane region" description="Helical" evidence="3">
    <location>
        <begin position="105"/>
        <end position="129"/>
    </location>
</feature>
<keyword evidence="2" id="KW-0804">Transcription</keyword>
<protein>
    <submittedName>
        <fullName evidence="5">Zf-HC2 domain-containing protein</fullName>
    </submittedName>
</protein>
<evidence type="ECO:0000256" key="1">
    <source>
        <dbReference type="ARBA" id="ARBA00023015"/>
    </source>
</evidence>
<comment type="caution">
    <text evidence="5">The sequence shown here is derived from an EMBL/GenBank/DDBJ whole genome shotgun (WGS) entry which is preliminary data.</text>
</comment>
<dbReference type="Proteomes" id="UP000320095">
    <property type="component" value="Unassembled WGS sequence"/>
</dbReference>
<keyword evidence="3" id="KW-0472">Membrane</keyword>
<organism evidence="5 6">
    <name type="scientific">Mycolicibacterium hodleri</name>
    <dbReference type="NCBI Taxonomy" id="49897"/>
    <lineage>
        <taxon>Bacteria</taxon>
        <taxon>Bacillati</taxon>
        <taxon>Actinomycetota</taxon>
        <taxon>Actinomycetes</taxon>
        <taxon>Mycobacteriales</taxon>
        <taxon>Mycobacteriaceae</taxon>
        <taxon>Mycolicibacterium</taxon>
    </lineage>
</organism>
<dbReference type="InterPro" id="IPR041916">
    <property type="entry name" value="Anti_sigma_zinc_sf"/>
</dbReference>
<sequence length="249" mass="26179">MTRFDGTGSGAASGGDPYEFWDGAYVLGSLSSNERRDYETHLQGCASCREAISEIGGMPALLGMLDRDDLGALDGREESVPPLRPEFGESLMATVRWRGRRRRMLTWAGAGAAAAIVAFALVFASQLAVSVPAPEPPRAALSVVAMQKVVPTDLDASVVMIGHRWGTSVQVRCTYRATLDGADDEDGGGDRLAMVVVGRDGSRTSLATWMAQPGVTALPSASTSMPINDIAAVQVVSADQGNVLLAHTL</sequence>
<reference evidence="5 6" key="1">
    <citation type="journal article" date="2019" name="Environ. Microbiol.">
        <title>Species interactions and distinct microbial communities in high Arctic permafrost affected cryosols are associated with the CH4 and CO2 gas fluxes.</title>
        <authorList>
            <person name="Altshuler I."/>
            <person name="Hamel J."/>
            <person name="Turney S."/>
            <person name="Magnuson E."/>
            <person name="Levesque R."/>
            <person name="Greer C."/>
            <person name="Whyte L.G."/>
        </authorList>
    </citation>
    <scope>NUCLEOTIDE SEQUENCE [LARGE SCALE GENOMIC DNA]</scope>
    <source>
        <strain evidence="5 6">S5.20</strain>
    </source>
</reference>
<evidence type="ECO:0000313" key="5">
    <source>
        <dbReference type="EMBL" id="TPG31411.1"/>
    </source>
</evidence>
<evidence type="ECO:0000256" key="3">
    <source>
        <dbReference type="SAM" id="Phobius"/>
    </source>
</evidence>
<dbReference type="InterPro" id="IPR027383">
    <property type="entry name" value="Znf_put"/>
</dbReference>
<dbReference type="OrthoDB" id="5242431at2"/>
<name>A0A502E4J8_9MYCO</name>